<evidence type="ECO:0000256" key="1">
    <source>
        <dbReference type="ARBA" id="ARBA00004365"/>
    </source>
</evidence>
<evidence type="ECO:0000256" key="4">
    <source>
        <dbReference type="ARBA" id="ARBA00016244"/>
    </source>
</evidence>
<dbReference type="RefSeq" id="WP_093520621.1">
    <property type="nucleotide sequence ID" value="NZ_FOSK01000007.1"/>
</dbReference>
<feature type="domain" description="Flagellar basal-body/hook protein C-terminal" evidence="7">
    <location>
        <begin position="439"/>
        <end position="476"/>
    </location>
</feature>
<keyword evidence="5" id="KW-0964">Secreted</keyword>
<keyword evidence="9" id="KW-0282">Flagellum</keyword>
<dbReference type="InterPro" id="IPR053927">
    <property type="entry name" value="FlgK_helical"/>
</dbReference>
<dbReference type="Pfam" id="PF22638">
    <property type="entry name" value="FlgK_D1"/>
    <property type="match status" value="1"/>
</dbReference>
<keyword evidence="10" id="KW-1185">Reference proteome</keyword>
<organism evidence="9 10">
    <name type="scientific">Pseudovibrio ascidiaceicola</name>
    <dbReference type="NCBI Taxonomy" id="285279"/>
    <lineage>
        <taxon>Bacteria</taxon>
        <taxon>Pseudomonadati</taxon>
        <taxon>Pseudomonadota</taxon>
        <taxon>Alphaproteobacteria</taxon>
        <taxon>Hyphomicrobiales</taxon>
        <taxon>Stappiaceae</taxon>
        <taxon>Pseudovibrio</taxon>
    </lineage>
</organism>
<protein>
    <recommendedName>
        <fullName evidence="4">Flagellar hook-associated protein 1</fullName>
    </recommendedName>
</protein>
<name>A0A1I4BB57_9HYPH</name>
<evidence type="ECO:0000313" key="9">
    <source>
        <dbReference type="EMBL" id="SFK65580.1"/>
    </source>
</evidence>
<keyword evidence="6" id="KW-0975">Bacterial flagellum</keyword>
<dbReference type="InterPro" id="IPR002371">
    <property type="entry name" value="FlgK"/>
</dbReference>
<feature type="domain" description="Flagellar hook-associated protein FlgK helical" evidence="8">
    <location>
        <begin position="102"/>
        <end position="305"/>
    </location>
</feature>
<sequence>MSLTSAMLTAQSSIAARSAEMAIASRNVANVNNPSYARQEAVVQNIVSDTGSVVYVSHASRMVNQAAFKATLKSGSAAIASGSYANMLDQLNPSGQVPFGMSVASSIGSLNEALVAYGNDPSNQVLGQSAINSANAVVNDIKQSAESLKSTRLEADAAMGRAVDNINNILSDLEGVNNKIVSGSAAGKDVNALMDQRDEMLKVLSEEIGIEVLDQDNNGVAVYTDSGITLFEKSPREVSFDTSLSLGSGEVGKNVLVDGIAVAGPGATAPVTGGAIAGYAKVRDDALVTMQTQLDETAKALVDIFQEHEPAPAAGVGDGLFTFVVGAGDLVSRLEVNSAVDPAKGGDVKLLRDGGINGATYKHNTDDNAGYSDLLKSYETAFNQERTFDPASGVNPTSTLKDFAANTVSWFSAERKMATESSTLDASAFNSNAQMLSNKTGVNIDTEMQRLLTIETAYSASARLMTAVDRMFQELLGAVR</sequence>
<accession>A0A1I4BB57</accession>
<dbReference type="Proteomes" id="UP000199598">
    <property type="component" value="Unassembled WGS sequence"/>
</dbReference>
<dbReference type="EMBL" id="FOSK01000007">
    <property type="protein sequence ID" value="SFK65580.1"/>
    <property type="molecule type" value="Genomic_DNA"/>
</dbReference>
<dbReference type="PANTHER" id="PTHR30033">
    <property type="entry name" value="FLAGELLAR HOOK-ASSOCIATED PROTEIN 1"/>
    <property type="match status" value="1"/>
</dbReference>
<comment type="similarity">
    <text evidence="3">Belongs to the flagella basal body rod proteins family.</text>
</comment>
<keyword evidence="9" id="KW-0969">Cilium</keyword>
<evidence type="ECO:0000256" key="5">
    <source>
        <dbReference type="ARBA" id="ARBA00022525"/>
    </source>
</evidence>
<dbReference type="SUPFAM" id="SSF64518">
    <property type="entry name" value="Phase 1 flagellin"/>
    <property type="match status" value="1"/>
</dbReference>
<gene>
    <name evidence="9" type="ORF">SAMN04488518_107240</name>
</gene>
<dbReference type="InterPro" id="IPR010930">
    <property type="entry name" value="Flg_bb/hook_C_dom"/>
</dbReference>
<dbReference type="Pfam" id="PF06429">
    <property type="entry name" value="Flg_bbr_C"/>
    <property type="match status" value="1"/>
</dbReference>
<dbReference type="PANTHER" id="PTHR30033:SF1">
    <property type="entry name" value="FLAGELLAR HOOK-ASSOCIATED PROTEIN 1"/>
    <property type="match status" value="1"/>
</dbReference>
<proteinExistence type="inferred from homology"/>
<dbReference type="NCBIfam" id="TIGR02492">
    <property type="entry name" value="flgK_ends"/>
    <property type="match status" value="1"/>
</dbReference>
<keyword evidence="9" id="KW-0966">Cell projection</keyword>
<reference evidence="9 10" key="1">
    <citation type="submission" date="2016-10" db="EMBL/GenBank/DDBJ databases">
        <authorList>
            <person name="Varghese N."/>
            <person name="Submissions S."/>
        </authorList>
    </citation>
    <scope>NUCLEOTIDE SEQUENCE [LARGE SCALE GENOMIC DNA]</scope>
    <source>
        <strain evidence="9 10">DSM 16392</strain>
    </source>
</reference>
<evidence type="ECO:0000313" key="10">
    <source>
        <dbReference type="Proteomes" id="UP000199598"/>
    </source>
</evidence>
<comment type="caution">
    <text evidence="9">The sequence shown here is derived from an EMBL/GenBank/DDBJ whole genome shotgun (WGS) entry which is preliminary data.</text>
</comment>
<evidence type="ECO:0000259" key="7">
    <source>
        <dbReference type="Pfam" id="PF06429"/>
    </source>
</evidence>
<comment type="subcellular location">
    <subcellularLocation>
        <location evidence="1">Bacterial flagellum</location>
    </subcellularLocation>
    <subcellularLocation>
        <location evidence="2">Secreted</location>
    </subcellularLocation>
</comment>
<evidence type="ECO:0000256" key="6">
    <source>
        <dbReference type="ARBA" id="ARBA00023143"/>
    </source>
</evidence>
<evidence type="ECO:0000256" key="3">
    <source>
        <dbReference type="ARBA" id="ARBA00009677"/>
    </source>
</evidence>
<evidence type="ECO:0000259" key="8">
    <source>
        <dbReference type="Pfam" id="PF22638"/>
    </source>
</evidence>
<evidence type="ECO:0000256" key="2">
    <source>
        <dbReference type="ARBA" id="ARBA00004613"/>
    </source>
</evidence>